<evidence type="ECO:0000256" key="2">
    <source>
        <dbReference type="ARBA" id="ARBA00023235"/>
    </source>
</evidence>
<dbReference type="InterPro" id="IPR013785">
    <property type="entry name" value="Aldolase_TIM"/>
</dbReference>
<dbReference type="GO" id="GO:0046166">
    <property type="term" value="P:glyceraldehyde-3-phosphate biosynthetic process"/>
    <property type="evidence" value="ECO:0007669"/>
    <property type="project" value="TreeGrafter"/>
</dbReference>
<dbReference type="GO" id="GO:0006094">
    <property type="term" value="P:gluconeogenesis"/>
    <property type="evidence" value="ECO:0007669"/>
    <property type="project" value="UniProtKB-KW"/>
</dbReference>
<keyword evidence="2 3" id="KW-0413">Isomerase</keyword>
<accession>A0AAC9MTJ8</accession>
<evidence type="ECO:0000256" key="1">
    <source>
        <dbReference type="ARBA" id="ARBA00007422"/>
    </source>
</evidence>
<keyword evidence="3" id="KW-0324">Glycolysis</keyword>
<dbReference type="PANTHER" id="PTHR21139">
    <property type="entry name" value="TRIOSEPHOSPHATE ISOMERASE"/>
    <property type="match status" value="1"/>
</dbReference>
<comment type="pathway">
    <text evidence="3">Carbohydrate biosynthesis; gluconeogenesis.</text>
</comment>
<keyword evidence="3" id="KW-0312">Gluconeogenesis</keyword>
<dbReference type="GO" id="GO:0006096">
    <property type="term" value="P:glycolytic process"/>
    <property type="evidence" value="ECO:0007669"/>
    <property type="project" value="UniProtKB-UniRule"/>
</dbReference>
<dbReference type="GO" id="GO:0019563">
    <property type="term" value="P:glycerol catabolic process"/>
    <property type="evidence" value="ECO:0007669"/>
    <property type="project" value="TreeGrafter"/>
</dbReference>
<reference evidence="4 6" key="1">
    <citation type="submission" date="2016-08" db="EMBL/GenBank/DDBJ databases">
        <title>Moorella thermoacetica DSM 103132.</title>
        <authorList>
            <person name="Jendresen C.B."/>
            <person name="Redl S.M."/>
            <person name="Jensen T.O."/>
            <person name="Nielsen A.T."/>
        </authorList>
    </citation>
    <scope>NUCLEOTIDE SEQUENCE [LARGE SCALE GENOMIC DNA]</scope>
    <source>
        <strain evidence="4 6">DSM 103132</strain>
    </source>
</reference>
<comment type="pathway">
    <text evidence="3">Carbohydrate degradation; glycolysis; D-glyceraldehyde 3-phosphate from glycerone phosphate: step 1/1.</text>
</comment>
<comment type="catalytic activity">
    <reaction evidence="3">
        <text>D-glyceraldehyde 3-phosphate = dihydroxyacetone phosphate</text>
        <dbReference type="Rhea" id="RHEA:18585"/>
        <dbReference type="ChEBI" id="CHEBI:57642"/>
        <dbReference type="ChEBI" id="CHEBI:59776"/>
        <dbReference type="EC" id="5.3.1.1"/>
    </reaction>
</comment>
<evidence type="ECO:0000313" key="5">
    <source>
        <dbReference type="EMBL" id="TYL06835.1"/>
    </source>
</evidence>
<dbReference type="RefSeq" id="WP_069587828.1">
    <property type="nucleotide sequence ID" value="NZ_CP017019.1"/>
</dbReference>
<evidence type="ECO:0000313" key="7">
    <source>
        <dbReference type="Proteomes" id="UP000322283"/>
    </source>
</evidence>
<dbReference type="EMBL" id="VCDX01000024">
    <property type="protein sequence ID" value="TYL06835.1"/>
    <property type="molecule type" value="Genomic_DNA"/>
</dbReference>
<comment type="subcellular location">
    <subcellularLocation>
        <location evidence="3">Cytoplasm</location>
    </subcellularLocation>
</comment>
<dbReference type="Proteomes" id="UP000322283">
    <property type="component" value="Unassembled WGS sequence"/>
</dbReference>
<gene>
    <name evidence="4" type="primary">tpiA_1</name>
    <name evidence="5" type="synonym">tpiA_2</name>
    <name evidence="4" type="ORF">Maut_00259</name>
    <name evidence="5" type="ORF">MTAT_29860</name>
</gene>
<sequence length="254" mass="28756">MKRFIVGSNWKMNSTVEESLSRIDKIEELLGDFKAFPIFILPPFTSLDAVSKRLQNRWIKFGAQNMHWETAGAYTGEISAPMLKELGCKYVMLNHQERRVYFNETNRTSNAKLHTAFSFMLQPILCIGEEDRASFSKTKNFLEHQLSELLDGLKPEEIGRILFAYEPLWAIGESEAAPADYIEQVHKIIRDKLSTICGPEIAKKTFIIYGGSVDLDNALDIALQTDVDGLFIGRAGLEPEKFVTIIKAVYQSIA</sequence>
<proteinExistence type="inferred from homology"/>
<dbReference type="Proteomes" id="UP000094598">
    <property type="component" value="Chromosome"/>
</dbReference>
<dbReference type="GO" id="GO:0004807">
    <property type="term" value="F:triose-phosphate isomerase activity"/>
    <property type="evidence" value="ECO:0007669"/>
    <property type="project" value="UniProtKB-UniRule"/>
</dbReference>
<dbReference type="AlphaFoldDB" id="A0AAC9MTJ8"/>
<evidence type="ECO:0000256" key="3">
    <source>
        <dbReference type="RuleBase" id="RU363013"/>
    </source>
</evidence>
<organism evidence="4 6">
    <name type="scientific">Neomoorella thermoacetica</name>
    <name type="common">Clostridium thermoaceticum</name>
    <dbReference type="NCBI Taxonomy" id="1525"/>
    <lineage>
        <taxon>Bacteria</taxon>
        <taxon>Bacillati</taxon>
        <taxon>Bacillota</taxon>
        <taxon>Clostridia</taxon>
        <taxon>Neomoorellales</taxon>
        <taxon>Neomoorellaceae</taxon>
        <taxon>Neomoorella</taxon>
    </lineage>
</organism>
<dbReference type="SUPFAM" id="SSF51351">
    <property type="entry name" value="Triosephosphate isomerase (TIM)"/>
    <property type="match status" value="1"/>
</dbReference>
<dbReference type="EMBL" id="CP017019">
    <property type="protein sequence ID" value="AOQ22742.1"/>
    <property type="molecule type" value="Genomic_DNA"/>
</dbReference>
<keyword evidence="7" id="KW-1185">Reference proteome</keyword>
<comment type="similarity">
    <text evidence="1 3">Belongs to the triosephosphate isomerase family.</text>
</comment>
<keyword evidence="3" id="KW-0963">Cytoplasm</keyword>
<reference evidence="5 7" key="2">
    <citation type="submission" date="2019-05" db="EMBL/GenBank/DDBJ databases">
        <title>Genome sequence of Moorella thermoacetica ATCC 33924.</title>
        <authorList>
            <person name="Poehlein A."/>
            <person name="Bengelsdorf F.R."/>
            <person name="Duerre P."/>
            <person name="Daniel R."/>
        </authorList>
    </citation>
    <scope>NUCLEOTIDE SEQUENCE [LARGE SCALE GENOMIC DNA]</scope>
    <source>
        <strain evidence="5 7">ATCC 33924</strain>
    </source>
</reference>
<dbReference type="GO" id="GO:0005829">
    <property type="term" value="C:cytosol"/>
    <property type="evidence" value="ECO:0007669"/>
    <property type="project" value="TreeGrafter"/>
</dbReference>
<dbReference type="NCBIfam" id="TIGR00419">
    <property type="entry name" value="tim"/>
    <property type="match status" value="1"/>
</dbReference>
<dbReference type="Gene3D" id="3.20.20.70">
    <property type="entry name" value="Aldolase class I"/>
    <property type="match status" value="1"/>
</dbReference>
<name>A0AAC9MTJ8_NEOTH</name>
<comment type="subunit">
    <text evidence="3">Homodimer.</text>
</comment>
<dbReference type="CDD" id="cd00311">
    <property type="entry name" value="TIM"/>
    <property type="match status" value="1"/>
</dbReference>
<dbReference type="Pfam" id="PF00121">
    <property type="entry name" value="TIM"/>
    <property type="match status" value="1"/>
</dbReference>
<dbReference type="EC" id="5.3.1.1" evidence="3"/>
<dbReference type="PROSITE" id="PS51440">
    <property type="entry name" value="TIM_2"/>
    <property type="match status" value="1"/>
</dbReference>
<dbReference type="InterPro" id="IPR000652">
    <property type="entry name" value="Triosephosphate_isomerase"/>
</dbReference>
<dbReference type="PANTHER" id="PTHR21139:SF42">
    <property type="entry name" value="TRIOSEPHOSPHATE ISOMERASE"/>
    <property type="match status" value="1"/>
</dbReference>
<dbReference type="InterPro" id="IPR035990">
    <property type="entry name" value="TIM_sf"/>
</dbReference>
<evidence type="ECO:0000313" key="4">
    <source>
        <dbReference type="EMBL" id="AOQ22742.1"/>
    </source>
</evidence>
<protein>
    <recommendedName>
        <fullName evidence="3">Triosephosphate isomerase</fullName>
        <ecNumber evidence="3">5.3.1.1</ecNumber>
    </recommendedName>
</protein>
<evidence type="ECO:0000313" key="6">
    <source>
        <dbReference type="Proteomes" id="UP000094598"/>
    </source>
</evidence>